<feature type="transmembrane region" description="Helical" evidence="7">
    <location>
        <begin position="214"/>
        <end position="235"/>
    </location>
</feature>
<evidence type="ECO:0000256" key="4">
    <source>
        <dbReference type="ARBA" id="ARBA00022692"/>
    </source>
</evidence>
<keyword evidence="5 7" id="KW-1133">Transmembrane helix</keyword>
<evidence type="ECO:0000256" key="7">
    <source>
        <dbReference type="SAM" id="Phobius"/>
    </source>
</evidence>
<dbReference type="PROSITE" id="PS50850">
    <property type="entry name" value="MFS"/>
    <property type="match status" value="1"/>
</dbReference>
<dbReference type="EMBL" id="JBHMDG010000026">
    <property type="protein sequence ID" value="MFB9314968.1"/>
    <property type="molecule type" value="Genomic_DNA"/>
</dbReference>
<dbReference type="RefSeq" id="WP_170215405.1">
    <property type="nucleotide sequence ID" value="NZ_JBHMDG010000026.1"/>
</dbReference>
<accession>A0ABV5KFU5</accession>
<organism evidence="9 10">
    <name type="scientific">Nocardioides plantarum</name>
    <dbReference type="NCBI Taxonomy" id="29299"/>
    <lineage>
        <taxon>Bacteria</taxon>
        <taxon>Bacillati</taxon>
        <taxon>Actinomycetota</taxon>
        <taxon>Actinomycetes</taxon>
        <taxon>Propionibacteriales</taxon>
        <taxon>Nocardioidaceae</taxon>
        <taxon>Nocardioides</taxon>
    </lineage>
</organism>
<dbReference type="SUPFAM" id="SSF103473">
    <property type="entry name" value="MFS general substrate transporter"/>
    <property type="match status" value="1"/>
</dbReference>
<comment type="caution">
    <text evidence="9">The sequence shown here is derived from an EMBL/GenBank/DDBJ whole genome shotgun (WGS) entry which is preliminary data.</text>
</comment>
<keyword evidence="3" id="KW-1003">Cell membrane</keyword>
<evidence type="ECO:0000256" key="5">
    <source>
        <dbReference type="ARBA" id="ARBA00022989"/>
    </source>
</evidence>
<feature type="transmembrane region" description="Helical" evidence="7">
    <location>
        <begin position="343"/>
        <end position="366"/>
    </location>
</feature>
<dbReference type="Pfam" id="PF07690">
    <property type="entry name" value="MFS_1"/>
    <property type="match status" value="1"/>
</dbReference>
<gene>
    <name evidence="9" type="ORF">ACFFRI_18055</name>
</gene>
<keyword evidence="6 7" id="KW-0472">Membrane</keyword>
<name>A0ABV5KFU5_9ACTN</name>
<feature type="transmembrane region" description="Helical" evidence="7">
    <location>
        <begin position="15"/>
        <end position="39"/>
    </location>
</feature>
<protein>
    <submittedName>
        <fullName evidence="9">MFS transporter</fullName>
    </submittedName>
</protein>
<dbReference type="Proteomes" id="UP001589750">
    <property type="component" value="Unassembled WGS sequence"/>
</dbReference>
<dbReference type="InterPro" id="IPR036259">
    <property type="entry name" value="MFS_trans_sf"/>
</dbReference>
<keyword evidence="4 7" id="KW-0812">Transmembrane</keyword>
<feature type="domain" description="Major facilitator superfamily (MFS) profile" evidence="8">
    <location>
        <begin position="1"/>
        <end position="400"/>
    </location>
</feature>
<dbReference type="InterPro" id="IPR050171">
    <property type="entry name" value="MFS_Transporters"/>
</dbReference>
<evidence type="ECO:0000259" key="8">
    <source>
        <dbReference type="PROSITE" id="PS50850"/>
    </source>
</evidence>
<dbReference type="PANTHER" id="PTHR23517">
    <property type="entry name" value="RESISTANCE PROTEIN MDTM, PUTATIVE-RELATED-RELATED"/>
    <property type="match status" value="1"/>
</dbReference>
<feature type="transmembrane region" description="Helical" evidence="7">
    <location>
        <begin position="372"/>
        <end position="392"/>
    </location>
</feature>
<evidence type="ECO:0000256" key="2">
    <source>
        <dbReference type="ARBA" id="ARBA00022448"/>
    </source>
</evidence>
<sequence>MLSRLGFPAVGRHRAFVSALAIDALGGGIWMPLSLLYFLRQTDLTLVELGLVMTVANLAITPLVPLVGRLVDRLGPKSVMQVGNLLQGAMFALYPLVGSMVTVGLVVGLSTLGRTMFWGSNGPLVTQIAPPGEREVWFGFVQALRNAGYGVGGLLASVALTVGTGPAYDAVVLANAASYFVAFALMTGVESGGRPERAEVRRSGFVVVARDRGYRLLVLVIFLYALTEMTLNVTMPVYFADLLGLPGWVPGVVFVINTVMIGLGQGLVVRSMTGAIRSRVVLVAICFTASSFVMMLAADAFSVALATAVVLVAAVVYTVGEMVAGPVLGALSAEAAPDEHRGTYMSVVQLGWNLSSAVAPLAYASLLDLGAVAAWSGPLVLCAVWAACVVRLPHVLPRASTRVTNAAEEPSPESTPV</sequence>
<feature type="transmembrane region" description="Helical" evidence="7">
    <location>
        <begin position="91"/>
        <end position="112"/>
    </location>
</feature>
<proteinExistence type="predicted"/>
<feature type="transmembrane region" description="Helical" evidence="7">
    <location>
        <begin position="304"/>
        <end position="331"/>
    </location>
</feature>
<dbReference type="InterPro" id="IPR020846">
    <property type="entry name" value="MFS_dom"/>
</dbReference>
<keyword evidence="2" id="KW-0813">Transport</keyword>
<evidence type="ECO:0000313" key="10">
    <source>
        <dbReference type="Proteomes" id="UP001589750"/>
    </source>
</evidence>
<evidence type="ECO:0000256" key="1">
    <source>
        <dbReference type="ARBA" id="ARBA00004651"/>
    </source>
</evidence>
<evidence type="ECO:0000256" key="6">
    <source>
        <dbReference type="ARBA" id="ARBA00023136"/>
    </source>
</evidence>
<keyword evidence="10" id="KW-1185">Reference proteome</keyword>
<reference evidence="9 10" key="1">
    <citation type="submission" date="2024-09" db="EMBL/GenBank/DDBJ databases">
        <authorList>
            <person name="Sun Q."/>
            <person name="Mori K."/>
        </authorList>
    </citation>
    <scope>NUCLEOTIDE SEQUENCE [LARGE SCALE GENOMIC DNA]</scope>
    <source>
        <strain evidence="9 10">JCM 9626</strain>
    </source>
</reference>
<feature type="transmembrane region" description="Helical" evidence="7">
    <location>
        <begin position="247"/>
        <end position="268"/>
    </location>
</feature>
<feature type="transmembrane region" description="Helical" evidence="7">
    <location>
        <begin position="280"/>
        <end position="298"/>
    </location>
</feature>
<feature type="transmembrane region" description="Helical" evidence="7">
    <location>
        <begin position="171"/>
        <end position="193"/>
    </location>
</feature>
<comment type="subcellular location">
    <subcellularLocation>
        <location evidence="1">Cell membrane</location>
        <topology evidence="1">Multi-pass membrane protein</topology>
    </subcellularLocation>
</comment>
<feature type="transmembrane region" description="Helical" evidence="7">
    <location>
        <begin position="51"/>
        <end position="71"/>
    </location>
</feature>
<dbReference type="PANTHER" id="PTHR23517:SF2">
    <property type="entry name" value="MULTIDRUG RESISTANCE PROTEIN MDTH"/>
    <property type="match status" value="1"/>
</dbReference>
<evidence type="ECO:0000313" key="9">
    <source>
        <dbReference type="EMBL" id="MFB9314968.1"/>
    </source>
</evidence>
<dbReference type="InterPro" id="IPR011701">
    <property type="entry name" value="MFS"/>
</dbReference>
<feature type="transmembrane region" description="Helical" evidence="7">
    <location>
        <begin position="147"/>
        <end position="165"/>
    </location>
</feature>
<evidence type="ECO:0000256" key="3">
    <source>
        <dbReference type="ARBA" id="ARBA00022475"/>
    </source>
</evidence>
<dbReference type="Gene3D" id="1.20.1250.20">
    <property type="entry name" value="MFS general substrate transporter like domains"/>
    <property type="match status" value="1"/>
</dbReference>